<organism evidence="2 3">
    <name type="scientific">Fuerstiella marisgermanici</name>
    <dbReference type="NCBI Taxonomy" id="1891926"/>
    <lineage>
        <taxon>Bacteria</taxon>
        <taxon>Pseudomonadati</taxon>
        <taxon>Planctomycetota</taxon>
        <taxon>Planctomycetia</taxon>
        <taxon>Planctomycetales</taxon>
        <taxon>Planctomycetaceae</taxon>
        <taxon>Fuerstiella</taxon>
    </lineage>
</organism>
<evidence type="ECO:0000313" key="3">
    <source>
        <dbReference type="Proteomes" id="UP000187735"/>
    </source>
</evidence>
<accession>A0A1P8WBX8</accession>
<sequence length="553" mass="61363">MDSYRYYCRAVQTLVEQSQKQGVDDETVADVLFHLDFHTEEVANNLLAALDCCRSYSFVDLALAYRTILPLYVLSSADSRSLDATHRAVDEGAVFLGPDVSNTLRVWINPGETLQHTELTKKVFELQDMLLQGSFAKTQELSCSLIKSYPLCFELYALNAQASACGGLQRSSPFAENTTGDRIIQAVHSCEAFDQQREDSLATLAKLSYCFGNSRFGHAIMSYWLSAQQYSAHTPRFKIASQSCLTPSISFSMSPKARAVFAEACESDEGLKADWLFQLSPISESGDASSRSTKYDSSFALLFAAIMFESTGQQTAAVEKYKELRSASDVASLNAHVSSALVRIAILQNKMAMVVDEISAAFVENESYIFGSLRHTLAEIRRDELEIGECQGSTSLRWAIVYWLAHRAGLTEKQIHNLHVASDEFLYSHGCSIASNFLEKVSLPTAELLVFLMYVCVPAVLKRNYKLKRTEDLNAERIAILQWRSACKTDPLRGSDRRVKWTHRIGLAKVLANLPVASRAGDAHGGRLRTDSASSPRRHEHSRDGSAVSSFTT</sequence>
<evidence type="ECO:0000313" key="2">
    <source>
        <dbReference type="EMBL" id="APZ91565.1"/>
    </source>
</evidence>
<dbReference type="STRING" id="1891926.Fuma_01154"/>
<proteinExistence type="predicted"/>
<gene>
    <name evidence="2" type="ORF">Fuma_01154</name>
</gene>
<dbReference type="EMBL" id="CP017641">
    <property type="protein sequence ID" value="APZ91565.1"/>
    <property type="molecule type" value="Genomic_DNA"/>
</dbReference>
<feature type="region of interest" description="Disordered" evidence="1">
    <location>
        <begin position="522"/>
        <end position="553"/>
    </location>
</feature>
<reference evidence="2 3" key="1">
    <citation type="journal article" date="2016" name="Front. Microbiol.">
        <title>Fuerstia marisgermanicae gen. nov., sp. nov., an Unusual Member of the Phylum Planctomycetes from the German Wadden Sea.</title>
        <authorList>
            <person name="Kohn T."/>
            <person name="Heuer A."/>
            <person name="Jogler M."/>
            <person name="Vollmers J."/>
            <person name="Boedeker C."/>
            <person name="Bunk B."/>
            <person name="Rast P."/>
            <person name="Borchert D."/>
            <person name="Glockner I."/>
            <person name="Freese H.M."/>
            <person name="Klenk H.P."/>
            <person name="Overmann J."/>
            <person name="Kaster A.K."/>
            <person name="Rohde M."/>
            <person name="Wiegand S."/>
            <person name="Jogler C."/>
        </authorList>
    </citation>
    <scope>NUCLEOTIDE SEQUENCE [LARGE SCALE GENOMIC DNA]</scope>
    <source>
        <strain evidence="2 3">NH11</strain>
    </source>
</reference>
<keyword evidence="3" id="KW-1185">Reference proteome</keyword>
<dbReference type="Proteomes" id="UP000187735">
    <property type="component" value="Chromosome"/>
</dbReference>
<name>A0A1P8WBX8_9PLAN</name>
<protein>
    <submittedName>
        <fullName evidence="2">Uncharacterized protein</fullName>
    </submittedName>
</protein>
<evidence type="ECO:0000256" key="1">
    <source>
        <dbReference type="SAM" id="MobiDB-lite"/>
    </source>
</evidence>
<dbReference type="RefSeq" id="WP_077023302.1">
    <property type="nucleotide sequence ID" value="NZ_CP017641.1"/>
</dbReference>
<dbReference type="KEGG" id="fmr:Fuma_01154"/>
<dbReference type="AlphaFoldDB" id="A0A1P8WBX8"/>